<dbReference type="InterPro" id="IPR005754">
    <property type="entry name" value="Sortase"/>
</dbReference>
<accession>A0A841D5W4</accession>
<evidence type="ECO:0000313" key="3">
    <source>
        <dbReference type="EMBL" id="MBB5964333.1"/>
    </source>
</evidence>
<gene>
    <name evidence="3" type="ORF">FHS22_003617</name>
</gene>
<comment type="caution">
    <text evidence="3">The sequence shown here is derived from an EMBL/GenBank/DDBJ whole genome shotgun (WGS) entry which is preliminary data.</text>
</comment>
<dbReference type="InterPro" id="IPR042001">
    <property type="entry name" value="Sortase_F"/>
</dbReference>
<dbReference type="EMBL" id="JACHJJ010000011">
    <property type="protein sequence ID" value="MBB5964333.1"/>
    <property type="molecule type" value="Genomic_DNA"/>
</dbReference>
<proteinExistence type="predicted"/>
<evidence type="ECO:0000256" key="1">
    <source>
        <dbReference type="ARBA" id="ARBA00022801"/>
    </source>
</evidence>
<dbReference type="Pfam" id="PF04203">
    <property type="entry name" value="Sortase"/>
    <property type="match status" value="1"/>
</dbReference>
<dbReference type="InterPro" id="IPR023365">
    <property type="entry name" value="Sortase_dom-sf"/>
</dbReference>
<organism evidence="3 4">
    <name type="scientific">Planomonospora venezuelensis</name>
    <dbReference type="NCBI Taxonomy" id="1999"/>
    <lineage>
        <taxon>Bacteria</taxon>
        <taxon>Bacillati</taxon>
        <taxon>Actinomycetota</taxon>
        <taxon>Actinomycetes</taxon>
        <taxon>Streptosporangiales</taxon>
        <taxon>Streptosporangiaceae</taxon>
        <taxon>Planomonospora</taxon>
    </lineage>
</organism>
<keyword evidence="4" id="KW-1185">Reference proteome</keyword>
<feature type="region of interest" description="Disordered" evidence="2">
    <location>
        <begin position="39"/>
        <end position="61"/>
    </location>
</feature>
<sequence length="231" mass="24341">MPATPHRTQRLALVGAVVATVSGLLLIWSGISGMISSGRSAPAAGHSAVPTNVPRRPPSLTEPADVLMRTFARPMGKSVPTAVYIPRIGVAAPLMQLGLDASGAIENPPLNPANIAGWYRHGPAPGQRGPAVITGHLDTRTGPAVFARLAAVRRGDQIQVMRSDGSVAVFVVDRREHVAKKAFPTARVYGKVDYPGLRLVTCGGAFDRAAHSYKGNTIVYAHLVRAYHPPG</sequence>
<dbReference type="Proteomes" id="UP000562352">
    <property type="component" value="Unassembled WGS sequence"/>
</dbReference>
<dbReference type="CDD" id="cd05829">
    <property type="entry name" value="Sortase_F"/>
    <property type="match status" value="1"/>
</dbReference>
<dbReference type="AlphaFoldDB" id="A0A841D5W4"/>
<dbReference type="Gene3D" id="2.40.260.10">
    <property type="entry name" value="Sortase"/>
    <property type="match status" value="1"/>
</dbReference>
<evidence type="ECO:0000256" key="2">
    <source>
        <dbReference type="SAM" id="MobiDB-lite"/>
    </source>
</evidence>
<evidence type="ECO:0000313" key="4">
    <source>
        <dbReference type="Proteomes" id="UP000562352"/>
    </source>
</evidence>
<protein>
    <submittedName>
        <fullName evidence="3">Sortase (Surface protein transpeptidase)</fullName>
    </submittedName>
</protein>
<name>A0A841D5W4_PLAVE</name>
<reference evidence="3 4" key="1">
    <citation type="submission" date="2020-08" db="EMBL/GenBank/DDBJ databases">
        <title>Genomic Encyclopedia of Type Strains, Phase III (KMG-III): the genomes of soil and plant-associated and newly described type strains.</title>
        <authorList>
            <person name="Whitman W."/>
        </authorList>
    </citation>
    <scope>NUCLEOTIDE SEQUENCE [LARGE SCALE GENOMIC DNA]</scope>
    <source>
        <strain evidence="3 4">CECT 3303</strain>
    </source>
</reference>
<dbReference type="SUPFAM" id="SSF63817">
    <property type="entry name" value="Sortase"/>
    <property type="match status" value="1"/>
</dbReference>
<dbReference type="GO" id="GO:0016787">
    <property type="term" value="F:hydrolase activity"/>
    <property type="evidence" value="ECO:0007669"/>
    <property type="project" value="UniProtKB-KW"/>
</dbReference>
<dbReference type="RefSeq" id="WP_184943081.1">
    <property type="nucleotide sequence ID" value="NZ_BAAAWZ010000001.1"/>
</dbReference>
<dbReference type="NCBIfam" id="NF033748">
    <property type="entry name" value="class_F_sortase"/>
    <property type="match status" value="1"/>
</dbReference>
<keyword evidence="1" id="KW-0378">Hydrolase</keyword>